<comment type="similarity">
    <text evidence="2 13">Belongs to the TIM50 family.</text>
</comment>
<reference evidence="17" key="2">
    <citation type="journal article" date="2022" name="Proc. Natl. Acad. Sci. U.S.A.">
        <title>Diploid-dominant life cycles characterize the early evolution of Fungi.</title>
        <authorList>
            <person name="Amses K.R."/>
            <person name="Simmons D.R."/>
            <person name="Longcore J.E."/>
            <person name="Mondo S.J."/>
            <person name="Seto K."/>
            <person name="Jeronimo G.H."/>
            <person name="Bonds A.E."/>
            <person name="Quandt C.A."/>
            <person name="Davis W.J."/>
            <person name="Chang Y."/>
            <person name="Federici B.A."/>
            <person name="Kuo A."/>
            <person name="LaButti K."/>
            <person name="Pangilinan J."/>
            <person name="Andreopoulos W."/>
            <person name="Tritt A."/>
            <person name="Riley R."/>
            <person name="Hundley H."/>
            <person name="Johnson J."/>
            <person name="Lipzen A."/>
            <person name="Barry K."/>
            <person name="Lang B.F."/>
            <person name="Cuomo C.A."/>
            <person name="Buchler N.E."/>
            <person name="Grigoriev I.V."/>
            <person name="Spatafora J.W."/>
            <person name="Stajich J.E."/>
            <person name="James T.Y."/>
        </authorList>
    </citation>
    <scope>NUCLEOTIDE SEQUENCE</scope>
    <source>
        <strain evidence="17">AG</strain>
    </source>
</reference>
<evidence type="ECO:0000256" key="7">
    <source>
        <dbReference type="ARBA" id="ARBA00022927"/>
    </source>
</evidence>
<evidence type="ECO:0000256" key="10">
    <source>
        <dbReference type="ARBA" id="ARBA00023010"/>
    </source>
</evidence>
<evidence type="ECO:0000256" key="5">
    <source>
        <dbReference type="ARBA" id="ARBA00022692"/>
    </source>
</evidence>
<evidence type="ECO:0000256" key="11">
    <source>
        <dbReference type="ARBA" id="ARBA00023128"/>
    </source>
</evidence>
<keyword evidence="18" id="KW-1185">Reference proteome</keyword>
<dbReference type="CDD" id="cd07521">
    <property type="entry name" value="HAD_FCP1-like"/>
    <property type="match status" value="1"/>
</dbReference>
<comment type="caution">
    <text evidence="17">The sequence shown here is derived from an EMBL/GenBank/DDBJ whole genome shotgun (WGS) entry which is preliminary data.</text>
</comment>
<dbReference type="EMBL" id="MU620895">
    <property type="protein sequence ID" value="KAI8583563.1"/>
    <property type="molecule type" value="Genomic_DNA"/>
</dbReference>
<keyword evidence="10 13" id="KW-0811">Translocation</keyword>
<accession>A0AAD5HIR7</accession>
<evidence type="ECO:0000256" key="1">
    <source>
        <dbReference type="ARBA" id="ARBA00004434"/>
    </source>
</evidence>
<dbReference type="InterPro" id="IPR050365">
    <property type="entry name" value="TIM50"/>
</dbReference>
<dbReference type="PANTHER" id="PTHR12210">
    <property type="entry name" value="DULLARD PROTEIN PHOSPHATASE"/>
    <property type="match status" value="1"/>
</dbReference>
<dbReference type="InterPro" id="IPR036412">
    <property type="entry name" value="HAD-like_sf"/>
</dbReference>
<name>A0AAD5HIR7_UMBRA</name>
<comment type="function">
    <text evidence="13">Essential component of the TIM23 complex, a complex that mediates the translocation of transit peptide-containing proteins across the mitochondrial inner membrane.</text>
</comment>
<dbReference type="GO" id="GO:0005744">
    <property type="term" value="C:TIM23 mitochondrial import inner membrane translocase complex"/>
    <property type="evidence" value="ECO:0007669"/>
    <property type="project" value="UniProtKB-UniRule"/>
</dbReference>
<evidence type="ECO:0000256" key="6">
    <source>
        <dbReference type="ARBA" id="ARBA00022792"/>
    </source>
</evidence>
<evidence type="ECO:0000259" key="16">
    <source>
        <dbReference type="PROSITE" id="PS50969"/>
    </source>
</evidence>
<evidence type="ECO:0000256" key="12">
    <source>
        <dbReference type="ARBA" id="ARBA00023136"/>
    </source>
</evidence>
<dbReference type="GeneID" id="75911128"/>
<dbReference type="SUPFAM" id="SSF56784">
    <property type="entry name" value="HAD-like"/>
    <property type="match status" value="1"/>
</dbReference>
<evidence type="ECO:0000256" key="8">
    <source>
        <dbReference type="ARBA" id="ARBA00022946"/>
    </source>
</evidence>
<keyword evidence="6" id="KW-0999">Mitochondrion inner membrane</keyword>
<dbReference type="InterPro" id="IPR023214">
    <property type="entry name" value="HAD_sf"/>
</dbReference>
<keyword evidence="9" id="KW-1133">Transmembrane helix</keyword>
<feature type="coiled-coil region" evidence="14">
    <location>
        <begin position="378"/>
        <end position="410"/>
    </location>
</feature>
<dbReference type="Proteomes" id="UP001206595">
    <property type="component" value="Unassembled WGS sequence"/>
</dbReference>
<comment type="subcellular location">
    <subcellularLocation>
        <location evidence="1 13">Mitochondrion inner membrane</location>
        <topology evidence="1 13">Single-pass membrane protein</topology>
    </subcellularLocation>
</comment>
<dbReference type="RefSeq" id="XP_051448567.1">
    <property type="nucleotide sequence ID" value="XM_051585780.1"/>
</dbReference>
<proteinExistence type="inferred from homology"/>
<evidence type="ECO:0000256" key="13">
    <source>
        <dbReference type="RuleBase" id="RU365079"/>
    </source>
</evidence>
<sequence>MASRLLRAFVPQVRQTRLTTRFTSQRLFATERSNVGENAGQGLAAEALAQKVGSNAAKKATLPKGDKKPAKAAGQKDNNWKIYAGVGGVATGLVGLGFFHYGRPFEDGREDKYASENALLAAAHRARDRYEEFTKTMSEPMWDKLLPDPLPEPYRRPYTLVINLDDTLIHSSWDKEHGWRHGKRPGVDYFLAYLSQFYEIVIFTSQSFANALPILDKLDPYQYAMYRLYREATRYENGQYIKDLSHLNRDLSKVIIMDSNPQAFSKQPENGIAMKPWQGQPNDNGLLEFIPFLEAIALTNVEDVRPVLASFSGTHIPAEWASREEQMNAIARQKWEEEQKTTKVKRNLGSLFGSSGAVAQTENEPPLTYLEQMRRHVRETFNAEHEQMQKQQDEMMKKEIEAQKQQMKEMKMTVWEMMGQISSGQPMAPQPGQPEQPQAQPQAQQ</sequence>
<keyword evidence="4 13" id="KW-0813">Transport</keyword>
<protein>
    <recommendedName>
        <fullName evidence="3 13">Mitochondrial import inner membrane translocase subunit TIM50</fullName>
    </recommendedName>
</protein>
<keyword evidence="5" id="KW-0812">Transmembrane</keyword>
<evidence type="ECO:0000256" key="3">
    <source>
        <dbReference type="ARBA" id="ARBA00020799"/>
    </source>
</evidence>
<keyword evidence="14" id="KW-0175">Coiled coil</keyword>
<dbReference type="GO" id="GO:0015031">
    <property type="term" value="P:protein transport"/>
    <property type="evidence" value="ECO:0007669"/>
    <property type="project" value="UniProtKB-KW"/>
</dbReference>
<dbReference type="Pfam" id="PF03031">
    <property type="entry name" value="NIF"/>
    <property type="match status" value="1"/>
</dbReference>
<dbReference type="Gene3D" id="3.40.50.1000">
    <property type="entry name" value="HAD superfamily/HAD-like"/>
    <property type="match status" value="1"/>
</dbReference>
<dbReference type="FunFam" id="3.40.50.1000:FF:000019">
    <property type="entry name" value="Mitochondrial import inner membrane translocase subunit TIM50"/>
    <property type="match status" value="1"/>
</dbReference>
<gene>
    <name evidence="17" type="ORF">K450DRAFT_221736</name>
</gene>
<keyword evidence="7 13" id="KW-0653">Protein transport</keyword>
<dbReference type="SMART" id="SM00577">
    <property type="entry name" value="CPDc"/>
    <property type="match status" value="1"/>
</dbReference>
<dbReference type="AlphaFoldDB" id="A0AAD5HIR7"/>
<reference evidence="17" key="1">
    <citation type="submission" date="2021-06" db="EMBL/GenBank/DDBJ databases">
        <authorList>
            <consortium name="DOE Joint Genome Institute"/>
            <person name="Mondo S.J."/>
            <person name="Amses K.R."/>
            <person name="Simmons D.R."/>
            <person name="Longcore J.E."/>
            <person name="Seto K."/>
            <person name="Alves G.H."/>
            <person name="Bonds A.E."/>
            <person name="Quandt C.A."/>
            <person name="Davis W.J."/>
            <person name="Chang Y."/>
            <person name="Letcher P.M."/>
            <person name="Powell M.J."/>
            <person name="Kuo A."/>
            <person name="Labutti K."/>
            <person name="Pangilinan J."/>
            <person name="Andreopoulos W."/>
            <person name="Tritt A."/>
            <person name="Riley R."/>
            <person name="Hundley H."/>
            <person name="Johnson J."/>
            <person name="Lipzen A."/>
            <person name="Barry K."/>
            <person name="Berbee M.L."/>
            <person name="Buchler N.E."/>
            <person name="Grigoriev I.V."/>
            <person name="Spatafora J.W."/>
            <person name="Stajich J.E."/>
            <person name="James T.Y."/>
        </authorList>
    </citation>
    <scope>NUCLEOTIDE SEQUENCE</scope>
    <source>
        <strain evidence="17">AG</strain>
    </source>
</reference>
<evidence type="ECO:0000256" key="2">
    <source>
        <dbReference type="ARBA" id="ARBA00006344"/>
    </source>
</evidence>
<evidence type="ECO:0000256" key="9">
    <source>
        <dbReference type="ARBA" id="ARBA00022989"/>
    </source>
</evidence>
<keyword evidence="11 13" id="KW-0496">Mitochondrion</keyword>
<evidence type="ECO:0000313" key="17">
    <source>
        <dbReference type="EMBL" id="KAI8583563.1"/>
    </source>
</evidence>
<keyword evidence="12" id="KW-0472">Membrane</keyword>
<feature type="region of interest" description="Disordered" evidence="15">
    <location>
        <begin position="419"/>
        <end position="445"/>
    </location>
</feature>
<dbReference type="InterPro" id="IPR004274">
    <property type="entry name" value="FCP1_dom"/>
</dbReference>
<dbReference type="PROSITE" id="PS50969">
    <property type="entry name" value="FCP1"/>
    <property type="match status" value="1"/>
</dbReference>
<evidence type="ECO:0000256" key="4">
    <source>
        <dbReference type="ARBA" id="ARBA00022448"/>
    </source>
</evidence>
<evidence type="ECO:0000313" key="18">
    <source>
        <dbReference type="Proteomes" id="UP001206595"/>
    </source>
</evidence>
<organism evidence="17 18">
    <name type="scientific">Umbelopsis ramanniana AG</name>
    <dbReference type="NCBI Taxonomy" id="1314678"/>
    <lineage>
        <taxon>Eukaryota</taxon>
        <taxon>Fungi</taxon>
        <taxon>Fungi incertae sedis</taxon>
        <taxon>Mucoromycota</taxon>
        <taxon>Mucoromycotina</taxon>
        <taxon>Umbelopsidomycetes</taxon>
        <taxon>Umbelopsidales</taxon>
        <taxon>Umbelopsidaceae</taxon>
        <taxon>Umbelopsis</taxon>
    </lineage>
</organism>
<keyword evidence="8 13" id="KW-0809">Transit peptide</keyword>
<feature type="domain" description="FCP1 homology" evidence="16">
    <location>
        <begin position="153"/>
        <end position="296"/>
    </location>
</feature>
<feature type="compositionally biased region" description="Low complexity" evidence="15">
    <location>
        <begin position="435"/>
        <end position="445"/>
    </location>
</feature>
<evidence type="ECO:0000256" key="15">
    <source>
        <dbReference type="SAM" id="MobiDB-lite"/>
    </source>
</evidence>
<comment type="subunit">
    <text evidence="13">Component of the TIM23 complex.</text>
</comment>
<evidence type="ECO:0000256" key="14">
    <source>
        <dbReference type="SAM" id="Coils"/>
    </source>
</evidence>